<dbReference type="InterPro" id="IPR002559">
    <property type="entry name" value="Transposase_11"/>
</dbReference>
<organism evidence="2 3">
    <name type="scientific">Anabaenopsis circularis NIES-21</name>
    <dbReference type="NCBI Taxonomy" id="1085406"/>
    <lineage>
        <taxon>Bacteria</taxon>
        <taxon>Bacillati</taxon>
        <taxon>Cyanobacteriota</taxon>
        <taxon>Cyanophyceae</taxon>
        <taxon>Nostocales</taxon>
        <taxon>Nodulariaceae</taxon>
        <taxon>Anabaenopsis</taxon>
    </lineage>
</organism>
<sequence length="362" mass="42827">MAKEWIDKKYHPLTRYRTIREISKPSTAQCNLEHYTLFLLSEPKHGGCCRLAEILENVSHDSVNRFLLRERYEPKDLFDTVKEIINIVGGILSVDDTVVEKLYSDPKNAELIGYFWSGKHHKSIRGINLITLYYSDVHGNSVPINYRIYDKKEGKTKNDYFQEMLTEVINWDVKPRIVTGDSWYSGVENLKFLRNQKLGFLFEVEKNRTVSNEPRKYCQVSSLDIPDQGLRTHLREFGFIKLFRKVFKKEDSRHYVLYLPDEESLQKITRSEFVAIHDTHWGIESFHRAIKQVCGICRFMVRDSQAIKTHIFCSLQAFVRLEKMRSENIISHWYELQRNLFTLVLRDYIVENLTNNCVAYYT</sequence>
<dbReference type="GO" id="GO:0004803">
    <property type="term" value="F:transposase activity"/>
    <property type="evidence" value="ECO:0007669"/>
    <property type="project" value="InterPro"/>
</dbReference>
<protein>
    <submittedName>
        <fullName evidence="2">Transposase</fullName>
    </submittedName>
</protein>
<dbReference type="Pfam" id="PF01609">
    <property type="entry name" value="DDE_Tnp_1"/>
    <property type="match status" value="1"/>
</dbReference>
<reference evidence="2 3" key="1">
    <citation type="submission" date="2017-06" db="EMBL/GenBank/DDBJ databases">
        <title>Genome sequencing of cyanobaciteial culture collection at National Institute for Environmental Studies (NIES).</title>
        <authorList>
            <person name="Hirose Y."/>
            <person name="Shimura Y."/>
            <person name="Fujisawa T."/>
            <person name="Nakamura Y."/>
            <person name="Kawachi M."/>
        </authorList>
    </citation>
    <scope>NUCLEOTIDE SEQUENCE [LARGE SCALE GENOMIC DNA]</scope>
    <source>
        <strain evidence="2 3">NIES-21</strain>
        <plasmid evidence="3">Plasmid2 dna</plasmid>
    </source>
</reference>
<accession>A0A1Z4GSD0</accession>
<gene>
    <name evidence="2" type="ORF">NIES21_60760</name>
</gene>
<feature type="domain" description="Transposase IS4-like" evidence="1">
    <location>
        <begin position="92"/>
        <end position="312"/>
    </location>
</feature>
<evidence type="ECO:0000259" key="1">
    <source>
        <dbReference type="Pfam" id="PF01609"/>
    </source>
</evidence>
<dbReference type="SUPFAM" id="SSF53098">
    <property type="entry name" value="Ribonuclease H-like"/>
    <property type="match status" value="1"/>
</dbReference>
<dbReference type="EMBL" id="AP018176">
    <property type="protein sequence ID" value="BAY20206.1"/>
    <property type="molecule type" value="Genomic_DNA"/>
</dbReference>
<name>A0A1Z4GSD0_9CYAN</name>
<dbReference type="GO" id="GO:0006313">
    <property type="term" value="P:DNA transposition"/>
    <property type="evidence" value="ECO:0007669"/>
    <property type="project" value="InterPro"/>
</dbReference>
<dbReference type="Proteomes" id="UP000218287">
    <property type="component" value="Plasmid Plasmid2 dna"/>
</dbReference>
<evidence type="ECO:0000313" key="3">
    <source>
        <dbReference type="Proteomes" id="UP000218287"/>
    </source>
</evidence>
<keyword evidence="2" id="KW-0614">Plasmid</keyword>
<dbReference type="GO" id="GO:0003677">
    <property type="term" value="F:DNA binding"/>
    <property type="evidence" value="ECO:0007669"/>
    <property type="project" value="InterPro"/>
</dbReference>
<dbReference type="InterPro" id="IPR012337">
    <property type="entry name" value="RNaseH-like_sf"/>
</dbReference>
<geneLocation type="plasmid" evidence="3">
    <name>Plasmid2 dna</name>
</geneLocation>
<evidence type="ECO:0000313" key="2">
    <source>
        <dbReference type="EMBL" id="BAY20206.1"/>
    </source>
</evidence>
<keyword evidence="3" id="KW-1185">Reference proteome</keyword>
<dbReference type="AlphaFoldDB" id="A0A1Z4GSD0"/>
<proteinExistence type="predicted"/>